<evidence type="ECO:0000256" key="1">
    <source>
        <dbReference type="SAM" id="MobiDB-lite"/>
    </source>
</evidence>
<reference evidence="2 3" key="1">
    <citation type="submission" date="2016-10" db="EMBL/GenBank/DDBJ databases">
        <authorList>
            <person name="de Groot N.N."/>
        </authorList>
    </citation>
    <scope>NUCLEOTIDE SEQUENCE [LARGE SCALE GENOMIC DNA]</scope>
    <source>
        <strain evidence="2 3">CGMCC 1.3401</strain>
    </source>
</reference>
<protein>
    <submittedName>
        <fullName evidence="2">Uncharacterized protein</fullName>
    </submittedName>
</protein>
<evidence type="ECO:0000313" key="2">
    <source>
        <dbReference type="EMBL" id="SCW46308.1"/>
    </source>
</evidence>
<feature type="region of interest" description="Disordered" evidence="1">
    <location>
        <begin position="1"/>
        <end position="28"/>
    </location>
</feature>
<feature type="compositionally biased region" description="Basic and acidic residues" evidence="1">
    <location>
        <begin position="1"/>
        <end position="16"/>
    </location>
</feature>
<dbReference type="EMBL" id="FMTM01000002">
    <property type="protein sequence ID" value="SCW46308.1"/>
    <property type="molecule type" value="Genomic_DNA"/>
</dbReference>
<evidence type="ECO:0000313" key="3">
    <source>
        <dbReference type="Proteomes" id="UP000199542"/>
    </source>
</evidence>
<gene>
    <name evidence="2" type="ORF">SAMN02927900_01676</name>
</gene>
<dbReference type="Proteomes" id="UP000199542">
    <property type="component" value="Unassembled WGS sequence"/>
</dbReference>
<sequence length="108" mass="11617">MTFEHVDARHRADRRAISNLGSRQVTQKPPSLNLLRQAAEASFLETDHASCTVVADRGSTPNGGAKRVEGGRLQAESAVLQPSAILLSAEVCPGMVAHPPASMNWRFL</sequence>
<dbReference type="AlphaFoldDB" id="A0A1G4QPN0"/>
<proteinExistence type="predicted"/>
<feature type="compositionally biased region" description="Polar residues" evidence="1">
    <location>
        <begin position="19"/>
        <end position="28"/>
    </location>
</feature>
<organism evidence="2 3">
    <name type="scientific">Rhizobium mongolense subsp. loessense</name>
    <dbReference type="NCBI Taxonomy" id="158890"/>
    <lineage>
        <taxon>Bacteria</taxon>
        <taxon>Pseudomonadati</taxon>
        <taxon>Pseudomonadota</taxon>
        <taxon>Alphaproteobacteria</taxon>
        <taxon>Hyphomicrobiales</taxon>
        <taxon>Rhizobiaceae</taxon>
        <taxon>Rhizobium/Agrobacterium group</taxon>
        <taxon>Rhizobium</taxon>
    </lineage>
</organism>
<name>A0A1G4QPN0_9HYPH</name>
<accession>A0A1G4QPN0</accession>